<organism evidence="7 8">
    <name type="scientific">Methylobacter tundripaludum</name>
    <dbReference type="NCBI Taxonomy" id="173365"/>
    <lineage>
        <taxon>Bacteria</taxon>
        <taxon>Pseudomonadati</taxon>
        <taxon>Pseudomonadota</taxon>
        <taxon>Gammaproteobacteria</taxon>
        <taxon>Methylococcales</taxon>
        <taxon>Methylococcaceae</taxon>
        <taxon>Methylobacter</taxon>
    </lineage>
</organism>
<dbReference type="AlphaFoldDB" id="A0A2S6HE06"/>
<dbReference type="GO" id="GO:0004713">
    <property type="term" value="F:protein tyrosine kinase activity"/>
    <property type="evidence" value="ECO:0007669"/>
    <property type="project" value="UniProtKB-KW"/>
</dbReference>
<evidence type="ECO:0000256" key="1">
    <source>
        <dbReference type="ARBA" id="ARBA00022679"/>
    </source>
</evidence>
<dbReference type="RefSeq" id="WP_104428915.1">
    <property type="nucleotide sequence ID" value="NZ_PTIZ01000005.1"/>
</dbReference>
<dbReference type="NCBIfam" id="TIGR01007">
    <property type="entry name" value="eps_fam"/>
    <property type="match status" value="1"/>
</dbReference>
<dbReference type="EMBL" id="PTIZ01000005">
    <property type="protein sequence ID" value="PPK75698.1"/>
    <property type="molecule type" value="Genomic_DNA"/>
</dbReference>
<dbReference type="InterPro" id="IPR025669">
    <property type="entry name" value="AAA_dom"/>
</dbReference>
<feature type="domain" description="AAA" evidence="6">
    <location>
        <begin position="74"/>
        <end position="206"/>
    </location>
</feature>
<proteinExistence type="predicted"/>
<reference evidence="7 8" key="1">
    <citation type="submission" date="2018-02" db="EMBL/GenBank/DDBJ databases">
        <title>Subsurface microbial communities from deep shales in Ohio and West Virginia, USA.</title>
        <authorList>
            <person name="Wrighton K."/>
        </authorList>
    </citation>
    <scope>NUCLEOTIDE SEQUENCE [LARGE SCALE GENOMIC DNA]</scope>
    <source>
        <strain evidence="7 8">OWC-DMM</strain>
    </source>
</reference>
<accession>A0A2S6HE06</accession>
<dbReference type="SUPFAM" id="SSF52540">
    <property type="entry name" value="P-loop containing nucleoside triphosphate hydrolases"/>
    <property type="match status" value="1"/>
</dbReference>
<dbReference type="PANTHER" id="PTHR32309:SF31">
    <property type="entry name" value="CAPSULAR EXOPOLYSACCHARIDE FAMILY"/>
    <property type="match status" value="1"/>
</dbReference>
<keyword evidence="3" id="KW-0418">Kinase</keyword>
<keyword evidence="2" id="KW-0547">Nucleotide-binding</keyword>
<dbReference type="InterPro" id="IPR005702">
    <property type="entry name" value="Wzc-like_C"/>
</dbReference>
<evidence type="ECO:0000256" key="4">
    <source>
        <dbReference type="ARBA" id="ARBA00022840"/>
    </source>
</evidence>
<gene>
    <name evidence="7" type="ORF">B0F87_105170</name>
</gene>
<dbReference type="Pfam" id="PF13614">
    <property type="entry name" value="AAA_31"/>
    <property type="match status" value="1"/>
</dbReference>
<dbReference type="PANTHER" id="PTHR32309">
    <property type="entry name" value="TYROSINE-PROTEIN KINASE"/>
    <property type="match status" value="1"/>
</dbReference>
<protein>
    <submittedName>
        <fullName evidence="7">Capsular exopolysaccharide synthesis family protein</fullName>
    </submittedName>
</protein>
<dbReference type="GO" id="GO:0005524">
    <property type="term" value="F:ATP binding"/>
    <property type="evidence" value="ECO:0007669"/>
    <property type="project" value="UniProtKB-KW"/>
</dbReference>
<dbReference type="InterPro" id="IPR050445">
    <property type="entry name" value="Bact_polysacc_biosynth/exp"/>
</dbReference>
<comment type="caution">
    <text evidence="7">The sequence shown here is derived from an EMBL/GenBank/DDBJ whole genome shotgun (WGS) entry which is preliminary data.</text>
</comment>
<evidence type="ECO:0000256" key="2">
    <source>
        <dbReference type="ARBA" id="ARBA00022741"/>
    </source>
</evidence>
<name>A0A2S6HE06_9GAMM</name>
<dbReference type="CDD" id="cd05387">
    <property type="entry name" value="BY-kinase"/>
    <property type="match status" value="1"/>
</dbReference>
<keyword evidence="1" id="KW-0808">Transferase</keyword>
<dbReference type="InterPro" id="IPR027417">
    <property type="entry name" value="P-loop_NTPase"/>
</dbReference>
<evidence type="ECO:0000259" key="6">
    <source>
        <dbReference type="Pfam" id="PF13614"/>
    </source>
</evidence>
<dbReference type="Gene3D" id="3.40.50.300">
    <property type="entry name" value="P-loop containing nucleotide triphosphate hydrolases"/>
    <property type="match status" value="1"/>
</dbReference>
<keyword evidence="4" id="KW-0067">ATP-binding</keyword>
<sequence length="251" mass="28340">MIRNTDKYPLDSIRYTKTHSVMIDPDVLRNNRVIMGLNNDPRADYFRVLRTTVLKQLRENNWNSFAITSATPEAGKSFISVNLAIAIAMEGNQSVLIVDADLRRPSVGQYLGLQCEFGLVDCLTSDVPLEDVLVNPGIERLVVLPGKISDNNSSELISSRKMISLIQEIKSRYESRIIILDLPPLFAADDAMVLMPYADAALLVVEDGKNTSEELQHSMYILEQTNLLGLVLNKSRQPLPIYQYDYQYTRD</sequence>
<evidence type="ECO:0000313" key="8">
    <source>
        <dbReference type="Proteomes" id="UP000240010"/>
    </source>
</evidence>
<dbReference type="Proteomes" id="UP000240010">
    <property type="component" value="Unassembled WGS sequence"/>
</dbReference>
<evidence type="ECO:0000256" key="5">
    <source>
        <dbReference type="ARBA" id="ARBA00023137"/>
    </source>
</evidence>
<evidence type="ECO:0000313" key="7">
    <source>
        <dbReference type="EMBL" id="PPK75698.1"/>
    </source>
</evidence>
<evidence type="ECO:0000256" key="3">
    <source>
        <dbReference type="ARBA" id="ARBA00022777"/>
    </source>
</evidence>
<keyword evidence="5" id="KW-0829">Tyrosine-protein kinase</keyword>